<name>A0A5C6CZD9_9BACT</name>
<dbReference type="Pfam" id="PF04324">
    <property type="entry name" value="Fer2_BFD"/>
    <property type="match status" value="1"/>
</dbReference>
<dbReference type="AlphaFoldDB" id="A0A5C6CZD9"/>
<keyword evidence="4" id="KW-1185">Reference proteome</keyword>
<feature type="domain" description="BFD-like [2Fe-2S]-binding" evidence="2">
    <location>
        <begin position="8"/>
        <end position="55"/>
    </location>
</feature>
<evidence type="ECO:0000313" key="3">
    <source>
        <dbReference type="EMBL" id="TWU29295.1"/>
    </source>
</evidence>
<sequence length="99" mass="10855">MNPNEELCLCFHVTQRKVANYLRIENPRSASQLSDCYGAGTGCGWCRPFLKKMFDAHRAGITEADFPTSSDYAKSRSEYVKKGGGTPPPGATPVEDLPN</sequence>
<accession>A0A5C6CZD9</accession>
<comment type="caution">
    <text evidence="3">The sequence shown here is derived from an EMBL/GenBank/DDBJ whole genome shotgun (WGS) entry which is preliminary data.</text>
</comment>
<dbReference type="Proteomes" id="UP000318437">
    <property type="component" value="Unassembled WGS sequence"/>
</dbReference>
<evidence type="ECO:0000256" key="1">
    <source>
        <dbReference type="SAM" id="MobiDB-lite"/>
    </source>
</evidence>
<reference evidence="3 4" key="1">
    <citation type="submission" date="2019-02" db="EMBL/GenBank/DDBJ databases">
        <title>Deep-cultivation of Planctomycetes and their phenomic and genomic characterization uncovers novel biology.</title>
        <authorList>
            <person name="Wiegand S."/>
            <person name="Jogler M."/>
            <person name="Boedeker C."/>
            <person name="Pinto D."/>
            <person name="Vollmers J."/>
            <person name="Rivas-Marin E."/>
            <person name="Kohn T."/>
            <person name="Peeters S.H."/>
            <person name="Heuer A."/>
            <person name="Rast P."/>
            <person name="Oberbeckmann S."/>
            <person name="Bunk B."/>
            <person name="Jeske O."/>
            <person name="Meyerdierks A."/>
            <person name="Storesund J.E."/>
            <person name="Kallscheuer N."/>
            <person name="Luecker S."/>
            <person name="Lage O.M."/>
            <person name="Pohl T."/>
            <person name="Merkel B.J."/>
            <person name="Hornburger P."/>
            <person name="Mueller R.-W."/>
            <person name="Bruemmer F."/>
            <person name="Labrenz M."/>
            <person name="Spormann A.M."/>
            <person name="Op Den Camp H."/>
            <person name="Overmann J."/>
            <person name="Amann R."/>
            <person name="Jetten M.S.M."/>
            <person name="Mascher T."/>
            <person name="Medema M.H."/>
            <person name="Devos D.P."/>
            <person name="Kaster A.-K."/>
            <person name="Ovreas L."/>
            <person name="Rohde M."/>
            <person name="Galperin M.Y."/>
            <person name="Jogler C."/>
        </authorList>
    </citation>
    <scope>NUCLEOTIDE SEQUENCE [LARGE SCALE GENOMIC DNA]</scope>
    <source>
        <strain evidence="3 4">Pla144</strain>
    </source>
</reference>
<dbReference type="Gene3D" id="1.10.10.1100">
    <property type="entry name" value="BFD-like [2Fe-2S]-binding domain"/>
    <property type="match status" value="1"/>
</dbReference>
<dbReference type="OrthoDB" id="278622at2"/>
<organism evidence="3 4">
    <name type="scientific">Bythopirellula polymerisocia</name>
    <dbReference type="NCBI Taxonomy" id="2528003"/>
    <lineage>
        <taxon>Bacteria</taxon>
        <taxon>Pseudomonadati</taxon>
        <taxon>Planctomycetota</taxon>
        <taxon>Planctomycetia</taxon>
        <taxon>Pirellulales</taxon>
        <taxon>Lacipirellulaceae</taxon>
        <taxon>Bythopirellula</taxon>
    </lineage>
</organism>
<dbReference type="RefSeq" id="WP_146447344.1">
    <property type="nucleotide sequence ID" value="NZ_SJPS01000001.1"/>
</dbReference>
<proteinExistence type="predicted"/>
<gene>
    <name evidence="3" type="ORF">Pla144_00710</name>
</gene>
<dbReference type="EMBL" id="SJPS01000001">
    <property type="protein sequence ID" value="TWU29295.1"/>
    <property type="molecule type" value="Genomic_DNA"/>
</dbReference>
<dbReference type="InterPro" id="IPR007419">
    <property type="entry name" value="BFD-like_2Fe2S-bd_dom"/>
</dbReference>
<evidence type="ECO:0000259" key="2">
    <source>
        <dbReference type="Pfam" id="PF04324"/>
    </source>
</evidence>
<feature type="region of interest" description="Disordered" evidence="1">
    <location>
        <begin position="77"/>
        <end position="99"/>
    </location>
</feature>
<evidence type="ECO:0000313" key="4">
    <source>
        <dbReference type="Proteomes" id="UP000318437"/>
    </source>
</evidence>
<dbReference type="InterPro" id="IPR041854">
    <property type="entry name" value="BFD-like_2Fe2S-bd_dom_sf"/>
</dbReference>
<protein>
    <submittedName>
        <fullName evidence="3">BFD-like [2Fe-2S] binding domain protein</fullName>
    </submittedName>
</protein>